<keyword evidence="1" id="KW-0812">Transmembrane</keyword>
<dbReference type="AlphaFoldDB" id="A0A8J7FE49"/>
<feature type="transmembrane region" description="Helical" evidence="1">
    <location>
        <begin position="41"/>
        <end position="62"/>
    </location>
</feature>
<keyword evidence="1" id="KW-1133">Transmembrane helix</keyword>
<comment type="caution">
    <text evidence="3">The sequence shown here is derived from an EMBL/GenBank/DDBJ whole genome shotgun (WGS) entry which is preliminary data.</text>
</comment>
<evidence type="ECO:0000259" key="2">
    <source>
        <dbReference type="Pfam" id="PF16537"/>
    </source>
</evidence>
<organism evidence="3 4">
    <name type="scientific">Pontibacterium sinense</name>
    <dbReference type="NCBI Taxonomy" id="2781979"/>
    <lineage>
        <taxon>Bacteria</taxon>
        <taxon>Pseudomonadati</taxon>
        <taxon>Pseudomonadota</taxon>
        <taxon>Gammaproteobacteria</taxon>
        <taxon>Oceanospirillales</taxon>
        <taxon>Oceanospirillaceae</taxon>
        <taxon>Pontibacterium</taxon>
    </lineage>
</organism>
<protein>
    <submittedName>
        <fullName evidence="3">General secretion pathway protein GspB</fullName>
    </submittedName>
</protein>
<gene>
    <name evidence="3" type="ORF">IOQ59_19190</name>
</gene>
<dbReference type="Proteomes" id="UP000640333">
    <property type="component" value="Unassembled WGS sequence"/>
</dbReference>
<dbReference type="GO" id="GO:0015627">
    <property type="term" value="C:type II protein secretion system complex"/>
    <property type="evidence" value="ECO:0007669"/>
    <property type="project" value="InterPro"/>
</dbReference>
<dbReference type="Pfam" id="PF16537">
    <property type="entry name" value="T2SSB"/>
    <property type="match status" value="1"/>
</dbReference>
<evidence type="ECO:0000313" key="4">
    <source>
        <dbReference type="Proteomes" id="UP000640333"/>
    </source>
</evidence>
<reference evidence="3" key="1">
    <citation type="submission" date="2020-10" db="EMBL/GenBank/DDBJ databases">
        <title>Bacterium isolated from coastal waters sediment.</title>
        <authorList>
            <person name="Chen R.-J."/>
            <person name="Lu D.-C."/>
            <person name="Zhu K.-L."/>
            <person name="Du Z.-J."/>
        </authorList>
    </citation>
    <scope>NUCLEOTIDE SEQUENCE</scope>
    <source>
        <strain evidence="3">N1Y112</strain>
    </source>
</reference>
<sequence>MSYILDALKHSDHDRNRGRIPDIQTQTLPLPETPSNKTTSYLWAGAVFLGIVIALIGGTVLLSPFSASSAQQVAPASVVDPNDNNTVTVKLPIDAKDPPLRNDDWLLSAEVLSDVENVKIRTASARASDMSVAPTRYADNLKAQKAASLTKKPQSIPKPVAKTIAKVVPSPVPVASLTPPVTKITPSMPDPYAGIPHQKQLPAAFQKSLPDFTFSVHIFSSKAASRMVKINGQRLREGDSIAAGLTLKQITQDGVILSYKNRQFWINAR</sequence>
<dbReference type="RefSeq" id="WP_193955086.1">
    <property type="nucleotide sequence ID" value="NZ_JADEYS010000026.1"/>
</dbReference>
<keyword evidence="1" id="KW-0472">Membrane</keyword>
<name>A0A8J7FE49_9GAMM</name>
<feature type="domain" description="Type II secretion system protein GspB C-terminal" evidence="2">
    <location>
        <begin position="209"/>
        <end position="268"/>
    </location>
</feature>
<proteinExistence type="predicted"/>
<accession>A0A8J7FE49</accession>
<dbReference type="InterPro" id="IPR032389">
    <property type="entry name" value="GspB_C"/>
</dbReference>
<evidence type="ECO:0000256" key="1">
    <source>
        <dbReference type="SAM" id="Phobius"/>
    </source>
</evidence>
<evidence type="ECO:0000313" key="3">
    <source>
        <dbReference type="EMBL" id="MBE9399392.1"/>
    </source>
</evidence>
<keyword evidence="4" id="KW-1185">Reference proteome</keyword>
<dbReference type="EMBL" id="JADEYS010000026">
    <property type="protein sequence ID" value="MBE9399392.1"/>
    <property type="molecule type" value="Genomic_DNA"/>
</dbReference>